<reference evidence="3 4" key="1">
    <citation type="submission" date="2023-08" db="EMBL/GenBank/DDBJ databases">
        <title>A Necator americanus chromosomal reference genome.</title>
        <authorList>
            <person name="Ilik V."/>
            <person name="Petrzelkova K.J."/>
            <person name="Pardy F."/>
            <person name="Fuh T."/>
            <person name="Niatou-Singa F.S."/>
            <person name="Gouil Q."/>
            <person name="Baker L."/>
            <person name="Ritchie M.E."/>
            <person name="Jex A.R."/>
            <person name="Gazzola D."/>
            <person name="Li H."/>
            <person name="Toshio Fujiwara R."/>
            <person name="Zhan B."/>
            <person name="Aroian R.V."/>
            <person name="Pafco B."/>
            <person name="Schwarz E.M."/>
        </authorList>
    </citation>
    <scope>NUCLEOTIDE SEQUENCE [LARGE SCALE GENOMIC DNA]</scope>
    <source>
        <strain evidence="3 4">Aroian</strain>
        <tissue evidence="3">Whole animal</tissue>
    </source>
</reference>
<feature type="transmembrane region" description="Helical" evidence="1">
    <location>
        <begin position="241"/>
        <end position="262"/>
    </location>
</feature>
<keyword evidence="1" id="KW-0472">Membrane</keyword>
<gene>
    <name evidence="3" type="primary">Necator_chrI.g2598</name>
    <name evidence="3" type="ORF">RB195_006470</name>
</gene>
<proteinExistence type="predicted"/>
<keyword evidence="4" id="KW-1185">Reference proteome</keyword>
<dbReference type="SUPFAM" id="SSF103473">
    <property type="entry name" value="MFS general substrate transporter"/>
    <property type="match status" value="1"/>
</dbReference>
<protein>
    <recommendedName>
        <fullName evidence="5">Transporter, major facilitator family protein</fullName>
    </recommendedName>
</protein>
<feature type="transmembrane region" description="Helical" evidence="1">
    <location>
        <begin position="40"/>
        <end position="57"/>
    </location>
</feature>
<accession>A0ABR1BSS8</accession>
<feature type="transmembrane region" description="Helical" evidence="1">
    <location>
        <begin position="208"/>
        <end position="229"/>
    </location>
</feature>
<evidence type="ECO:0000256" key="2">
    <source>
        <dbReference type="SAM" id="SignalP"/>
    </source>
</evidence>
<evidence type="ECO:0008006" key="5">
    <source>
        <dbReference type="Google" id="ProtNLM"/>
    </source>
</evidence>
<sequence>MLTLCLIFGLWHMGTQWTTTLLSFLQWDTVEVMTIVDLGYIQAFGSVCNAIGALAFGQMADSAGPKAMFMLSCLFTAIYYSGISIAKSWYGFFFLQILRFGYQLDGTTEMYLATVTTERERTGALMKLTFPQAMAMFFGPIIGSKIAAYTSLRISQFICGAALLATLMPVLIFFLPTTHSIPRLATARLRPQDYWPMITKNTALKEGLILRALIVSSYVCFEMISRNFLLRSYMKDTNDSAIVLLVMAVSLLGVQFVILPILQRRASPRTLLQVAMIGLILCYFAVSFTSTFEQLLVITAIQTGAYAVAYAESCTQITSAVEITDLGKATGLASTVQWISHFTEFHYLIPRKRDDVGQSVESLDLNITDHIFKKWEYDRLVEHLHDCTRKAQSSKTIKRRLSPETLELIRQRGAARAAGNQELMPELARLCREAIKEDLKERRAEVLAEAAEAGHSIRYARRDFASHKTRMTALRNPNGAAIASRRGMEKIIYEFYSDLFDRHVHLPPHHLREDGHVIPEVLPFEVRYAIMSNRPPVLINTLARLFTRYLSECKAPSSGRPARPCCCIRREIQMTSATIAQSAYCPSSTNSLQE</sequence>
<name>A0ABR1BSS8_NECAM</name>
<dbReference type="InterPro" id="IPR011701">
    <property type="entry name" value="MFS"/>
</dbReference>
<dbReference type="Proteomes" id="UP001303046">
    <property type="component" value="Unassembled WGS sequence"/>
</dbReference>
<organism evidence="3 4">
    <name type="scientific">Necator americanus</name>
    <name type="common">Human hookworm</name>
    <dbReference type="NCBI Taxonomy" id="51031"/>
    <lineage>
        <taxon>Eukaryota</taxon>
        <taxon>Metazoa</taxon>
        <taxon>Ecdysozoa</taxon>
        <taxon>Nematoda</taxon>
        <taxon>Chromadorea</taxon>
        <taxon>Rhabditida</taxon>
        <taxon>Rhabditina</taxon>
        <taxon>Rhabditomorpha</taxon>
        <taxon>Strongyloidea</taxon>
        <taxon>Ancylostomatidae</taxon>
        <taxon>Bunostominae</taxon>
        <taxon>Necator</taxon>
    </lineage>
</organism>
<feature type="transmembrane region" description="Helical" evidence="1">
    <location>
        <begin position="274"/>
        <end position="292"/>
    </location>
</feature>
<dbReference type="InterPro" id="IPR036259">
    <property type="entry name" value="MFS_trans_sf"/>
</dbReference>
<feature type="transmembrane region" description="Helical" evidence="1">
    <location>
        <begin position="69"/>
        <end position="90"/>
    </location>
</feature>
<dbReference type="EMBL" id="JAVFWL010000001">
    <property type="protein sequence ID" value="KAK6729433.1"/>
    <property type="molecule type" value="Genomic_DNA"/>
</dbReference>
<evidence type="ECO:0000256" key="1">
    <source>
        <dbReference type="SAM" id="Phobius"/>
    </source>
</evidence>
<keyword evidence="1" id="KW-0812">Transmembrane</keyword>
<comment type="caution">
    <text evidence="3">The sequence shown here is derived from an EMBL/GenBank/DDBJ whole genome shotgun (WGS) entry which is preliminary data.</text>
</comment>
<feature type="transmembrane region" description="Helical" evidence="1">
    <location>
        <begin position="154"/>
        <end position="175"/>
    </location>
</feature>
<feature type="chain" id="PRO_5047089061" description="Transporter, major facilitator family protein" evidence="2">
    <location>
        <begin position="18"/>
        <end position="594"/>
    </location>
</feature>
<dbReference type="Gene3D" id="1.20.1250.20">
    <property type="entry name" value="MFS general substrate transporter like domains"/>
    <property type="match status" value="1"/>
</dbReference>
<keyword evidence="2" id="KW-0732">Signal</keyword>
<dbReference type="Pfam" id="PF07690">
    <property type="entry name" value="MFS_1"/>
    <property type="match status" value="1"/>
</dbReference>
<evidence type="ECO:0000313" key="4">
    <source>
        <dbReference type="Proteomes" id="UP001303046"/>
    </source>
</evidence>
<dbReference type="PANTHER" id="PTHR24002">
    <property type="entry name" value="SOLUTE CARRIER FAMILY 22 MEMBER 18"/>
    <property type="match status" value="1"/>
</dbReference>
<dbReference type="PANTHER" id="PTHR24002:SF4">
    <property type="entry name" value="MFS DOMAIN-CONTAINING PROTEIN"/>
    <property type="match status" value="1"/>
</dbReference>
<feature type="signal peptide" evidence="2">
    <location>
        <begin position="1"/>
        <end position="17"/>
    </location>
</feature>
<keyword evidence="1" id="KW-1133">Transmembrane helix</keyword>
<evidence type="ECO:0000313" key="3">
    <source>
        <dbReference type="EMBL" id="KAK6729433.1"/>
    </source>
</evidence>